<evidence type="ECO:0000256" key="1">
    <source>
        <dbReference type="SAM" id="Coils"/>
    </source>
</evidence>
<dbReference type="STRING" id="767452.AVL62_01130"/>
<comment type="caution">
    <text evidence="2">The sequence shown here is derived from an EMBL/GenBank/DDBJ whole genome shotgun (WGS) entry which is preliminary data.</text>
</comment>
<dbReference type="EMBL" id="LQBL01000028">
    <property type="protein sequence ID" value="KUG53433.1"/>
    <property type="molecule type" value="Genomic_DNA"/>
</dbReference>
<feature type="coiled-coil region" evidence="1">
    <location>
        <begin position="73"/>
        <end position="149"/>
    </location>
</feature>
<dbReference type="AlphaFoldDB" id="A0A0W8I5Z2"/>
<evidence type="ECO:0000313" key="2">
    <source>
        <dbReference type="EMBL" id="KUG53433.1"/>
    </source>
</evidence>
<proteinExistence type="predicted"/>
<keyword evidence="1" id="KW-0175">Coiled coil</keyword>
<sequence>MVAGFGPPQGDPALLDTLATTLATVSGDLTTEQGHVESGVEQTLSTWRATRSRDFEDAGRGIAGTLGGASGVVDAAQEQVSGYARRLRNAIEDIEDLERRAQQQLDRMDGVGTDDEGHDTLQGQVDGEVARLRQQAQEIRDEVERDATATAAALDAGTEILVPGAARLTPDQVALRVHGTTGVSGTGAPLATGTLTTQSAWEALESVSQPATSVGETALDSWLGFRPPVGEGSVSMTLFTLGQVQFGASTVASWMADQRYSHFRPIDAAGRVVSPRMGFWQRLRHGAGRFPTARGLSPWQRVRGFDPRGHFSARPWHGGNASRWSTAGRWLGRGGTVLTAATSGWNEWNESANYPTDERVGRTVTVSAATTGGALVGAKAGAWAGGAIGTAIMPGVGTVIGAGLGALIGGFVGSQAGAWVGDQLKDIGGDIADGVGDALDSAGDFIDDITPW</sequence>
<name>A0A0W8I5Z2_9MICO</name>
<reference evidence="2 3" key="1">
    <citation type="submission" date="2015-12" db="EMBL/GenBank/DDBJ databases">
        <title>Serinicoccus chungangenesis strain CD08_5 genome sequencing and assembly.</title>
        <authorList>
            <person name="Chander A.M."/>
            <person name="Kaur G."/>
            <person name="Nair G.R."/>
            <person name="Dhawan D.K."/>
            <person name="Kochhar R.K."/>
            <person name="Mayilraj S."/>
            <person name="Bhadada S.K."/>
        </authorList>
    </citation>
    <scope>NUCLEOTIDE SEQUENCE [LARGE SCALE GENOMIC DNA]</scope>
    <source>
        <strain evidence="2 3">CD08_5</strain>
    </source>
</reference>
<gene>
    <name evidence="2" type="ORF">AVL62_01130</name>
</gene>
<protein>
    <recommendedName>
        <fullName evidence="4">LXG domain-containing protein</fullName>
    </recommendedName>
</protein>
<dbReference type="Proteomes" id="UP000054837">
    <property type="component" value="Unassembled WGS sequence"/>
</dbReference>
<evidence type="ECO:0008006" key="4">
    <source>
        <dbReference type="Google" id="ProtNLM"/>
    </source>
</evidence>
<organism evidence="2 3">
    <name type="scientific">Serinicoccus chungangensis</name>
    <dbReference type="NCBI Taxonomy" id="767452"/>
    <lineage>
        <taxon>Bacteria</taxon>
        <taxon>Bacillati</taxon>
        <taxon>Actinomycetota</taxon>
        <taxon>Actinomycetes</taxon>
        <taxon>Micrococcales</taxon>
        <taxon>Ornithinimicrobiaceae</taxon>
        <taxon>Serinicoccus</taxon>
    </lineage>
</organism>
<evidence type="ECO:0000313" key="3">
    <source>
        <dbReference type="Proteomes" id="UP000054837"/>
    </source>
</evidence>
<dbReference type="OrthoDB" id="4850381at2"/>
<keyword evidence="3" id="KW-1185">Reference proteome</keyword>
<dbReference type="RefSeq" id="WP_058891441.1">
    <property type="nucleotide sequence ID" value="NZ_LQBL01000028.1"/>
</dbReference>
<accession>A0A0W8I5Z2</accession>